<dbReference type="InterPro" id="IPR052521">
    <property type="entry name" value="Cell_div_SPOR-domain"/>
</dbReference>
<dbReference type="GO" id="GO:0042834">
    <property type="term" value="F:peptidoglycan binding"/>
    <property type="evidence" value="ECO:0007669"/>
    <property type="project" value="InterPro"/>
</dbReference>
<keyword evidence="3" id="KW-1185">Reference proteome</keyword>
<name>A0A091BW78_9GAMM</name>
<evidence type="ECO:0000259" key="1">
    <source>
        <dbReference type="PROSITE" id="PS51724"/>
    </source>
</evidence>
<dbReference type="STRING" id="1121013.GCA_000426365_02075"/>
<sequence length="206" mass="20815">AAPTPTPTPAAAEPLPASTAGGRYAVNVGAFANLDNARALAGRLRGQGLPVISEDIRIDGKPALRLRVGPYAERVAAEQARLRVQGVSGSPASVIALDAAASAASAAPAPAAAAPAPASPAPRPAATAEVGFAVQLGAFRSEADADAVRERARGAGFVAFVQRVTSSNGPVWRVRVGPEADRATAERRRDEVIARLGGEAIVVSHP</sequence>
<dbReference type="AlphaFoldDB" id="A0A091BW78"/>
<feature type="domain" description="SPOR" evidence="1">
    <location>
        <begin position="18"/>
        <end position="97"/>
    </location>
</feature>
<dbReference type="PROSITE" id="PS51724">
    <property type="entry name" value="SPOR"/>
    <property type="match status" value="2"/>
</dbReference>
<dbReference type="GO" id="GO:0030428">
    <property type="term" value="C:cell septum"/>
    <property type="evidence" value="ECO:0007669"/>
    <property type="project" value="TreeGrafter"/>
</dbReference>
<dbReference type="RefSeq" id="WP_169742236.1">
    <property type="nucleotide sequence ID" value="NZ_AWXU01000051.1"/>
</dbReference>
<organism evidence="2 3">
    <name type="scientific">Arenimonas composti TR7-09 = DSM 18010</name>
    <dbReference type="NCBI Taxonomy" id="1121013"/>
    <lineage>
        <taxon>Bacteria</taxon>
        <taxon>Pseudomonadati</taxon>
        <taxon>Pseudomonadota</taxon>
        <taxon>Gammaproteobacteria</taxon>
        <taxon>Lysobacterales</taxon>
        <taxon>Lysobacteraceae</taxon>
        <taxon>Arenimonas</taxon>
    </lineage>
</organism>
<dbReference type="GO" id="GO:0032153">
    <property type="term" value="C:cell division site"/>
    <property type="evidence" value="ECO:0007669"/>
    <property type="project" value="TreeGrafter"/>
</dbReference>
<evidence type="ECO:0000313" key="3">
    <source>
        <dbReference type="Proteomes" id="UP000029391"/>
    </source>
</evidence>
<feature type="non-terminal residue" evidence="2">
    <location>
        <position position="1"/>
    </location>
</feature>
<dbReference type="EMBL" id="AWXU01000051">
    <property type="protein sequence ID" value="KFN48600.1"/>
    <property type="molecule type" value="Genomic_DNA"/>
</dbReference>
<dbReference type="PANTHER" id="PTHR38687:SF1">
    <property type="entry name" value="CELL DIVISION PROTEIN DEDD"/>
    <property type="match status" value="1"/>
</dbReference>
<dbReference type="eggNOG" id="COG3147">
    <property type="taxonomic scope" value="Bacteria"/>
</dbReference>
<comment type="caution">
    <text evidence="2">The sequence shown here is derived from an EMBL/GenBank/DDBJ whole genome shotgun (WGS) entry which is preliminary data.</text>
</comment>
<proteinExistence type="predicted"/>
<dbReference type="Proteomes" id="UP000029391">
    <property type="component" value="Unassembled WGS sequence"/>
</dbReference>
<accession>A0A091BW78</accession>
<dbReference type="SUPFAM" id="SSF110997">
    <property type="entry name" value="Sporulation related repeat"/>
    <property type="match status" value="2"/>
</dbReference>
<dbReference type="GO" id="GO:0032506">
    <property type="term" value="P:cytokinetic process"/>
    <property type="evidence" value="ECO:0007669"/>
    <property type="project" value="TreeGrafter"/>
</dbReference>
<dbReference type="InterPro" id="IPR036680">
    <property type="entry name" value="SPOR-like_sf"/>
</dbReference>
<feature type="domain" description="SPOR" evidence="1">
    <location>
        <begin position="126"/>
        <end position="205"/>
    </location>
</feature>
<protein>
    <recommendedName>
        <fullName evidence="1">SPOR domain-containing protein</fullName>
    </recommendedName>
</protein>
<reference evidence="2 3" key="1">
    <citation type="submission" date="2013-09" db="EMBL/GenBank/DDBJ databases">
        <title>Genome sequencing of Arenimonas composti.</title>
        <authorList>
            <person name="Chen F."/>
            <person name="Wang G."/>
        </authorList>
    </citation>
    <scope>NUCLEOTIDE SEQUENCE [LARGE SCALE GENOMIC DNA]</scope>
    <source>
        <strain evidence="2 3">TR7-09</strain>
    </source>
</reference>
<dbReference type="Pfam" id="PF05036">
    <property type="entry name" value="SPOR"/>
    <property type="match status" value="2"/>
</dbReference>
<dbReference type="InterPro" id="IPR007730">
    <property type="entry name" value="SPOR-like_dom"/>
</dbReference>
<dbReference type="Gene3D" id="3.30.70.1070">
    <property type="entry name" value="Sporulation related repeat"/>
    <property type="match status" value="2"/>
</dbReference>
<gene>
    <name evidence="2" type="ORF">P873_13965</name>
</gene>
<dbReference type="PANTHER" id="PTHR38687">
    <property type="entry name" value="CELL DIVISION PROTEIN DEDD-RELATED"/>
    <property type="match status" value="1"/>
</dbReference>
<evidence type="ECO:0000313" key="2">
    <source>
        <dbReference type="EMBL" id="KFN48600.1"/>
    </source>
</evidence>